<dbReference type="AlphaFoldDB" id="A0A559K0I5"/>
<dbReference type="InterPro" id="IPR036390">
    <property type="entry name" value="WH_DNA-bd_sf"/>
</dbReference>
<sequence length="78" mass="8709">MDEITSYIILTNRKPPKASSLAIHEQYIYTLIADHLGGLSRLADIYDESILTFPLTTSAIKRLLDMGFIELVISEGNP</sequence>
<dbReference type="Proteomes" id="UP000317036">
    <property type="component" value="Unassembled WGS sequence"/>
</dbReference>
<comment type="caution">
    <text evidence="1">The sequence shown here is derived from an EMBL/GenBank/DDBJ whole genome shotgun (WGS) entry which is preliminary data.</text>
</comment>
<keyword evidence="2" id="KW-1185">Reference proteome</keyword>
<accession>A0A559K0I5</accession>
<dbReference type="SUPFAM" id="SSF46785">
    <property type="entry name" value="Winged helix' DNA-binding domain"/>
    <property type="match status" value="1"/>
</dbReference>
<evidence type="ECO:0000313" key="2">
    <source>
        <dbReference type="Proteomes" id="UP000317036"/>
    </source>
</evidence>
<name>A0A559K0I5_9BACL</name>
<proteinExistence type="predicted"/>
<protein>
    <recommendedName>
        <fullName evidence="3">MarR family transcriptional regulator</fullName>
    </recommendedName>
</protein>
<evidence type="ECO:0000313" key="1">
    <source>
        <dbReference type="EMBL" id="TVY05597.1"/>
    </source>
</evidence>
<dbReference type="EMBL" id="VNJI01000055">
    <property type="protein sequence ID" value="TVY05597.1"/>
    <property type="molecule type" value="Genomic_DNA"/>
</dbReference>
<reference evidence="1 2" key="1">
    <citation type="submission" date="2019-07" db="EMBL/GenBank/DDBJ databases">
        <authorList>
            <person name="Kim J."/>
        </authorList>
    </citation>
    <scope>NUCLEOTIDE SEQUENCE [LARGE SCALE GENOMIC DNA]</scope>
    <source>
        <strain evidence="1 2">JC52</strain>
    </source>
</reference>
<dbReference type="RefSeq" id="WP_144853917.1">
    <property type="nucleotide sequence ID" value="NZ_VNJI01000055.1"/>
</dbReference>
<evidence type="ECO:0008006" key="3">
    <source>
        <dbReference type="Google" id="ProtNLM"/>
    </source>
</evidence>
<organism evidence="1 2">
    <name type="scientific">Paenibacillus cremeus</name>
    <dbReference type="NCBI Taxonomy" id="2163881"/>
    <lineage>
        <taxon>Bacteria</taxon>
        <taxon>Bacillati</taxon>
        <taxon>Bacillota</taxon>
        <taxon>Bacilli</taxon>
        <taxon>Bacillales</taxon>
        <taxon>Paenibacillaceae</taxon>
        <taxon>Paenibacillus</taxon>
    </lineage>
</organism>
<gene>
    <name evidence="1" type="ORF">FPZ49_29380</name>
</gene>